<dbReference type="PANTHER" id="PTHR20875:SF0">
    <property type="entry name" value="GH12158P"/>
    <property type="match status" value="1"/>
</dbReference>
<proteinExistence type="predicted"/>
<evidence type="ECO:0000313" key="2">
    <source>
        <dbReference type="Proteomes" id="UP000291343"/>
    </source>
</evidence>
<dbReference type="OrthoDB" id="6596455at2759"/>
<dbReference type="InParanoid" id="A0A482WQZ2"/>
<comment type="caution">
    <text evidence="1">The sequence shown here is derived from an EMBL/GenBank/DDBJ whole genome shotgun (WGS) entry which is preliminary data.</text>
</comment>
<reference evidence="1 2" key="1">
    <citation type="journal article" date="2017" name="Gigascience">
        <title>Genome sequence of the small brown planthopper, Laodelphax striatellus.</title>
        <authorList>
            <person name="Zhu J."/>
            <person name="Jiang F."/>
            <person name="Wang X."/>
            <person name="Yang P."/>
            <person name="Bao Y."/>
            <person name="Zhao W."/>
            <person name="Wang W."/>
            <person name="Lu H."/>
            <person name="Wang Q."/>
            <person name="Cui N."/>
            <person name="Li J."/>
            <person name="Chen X."/>
            <person name="Luo L."/>
            <person name="Yu J."/>
            <person name="Kang L."/>
            <person name="Cui F."/>
        </authorList>
    </citation>
    <scope>NUCLEOTIDE SEQUENCE [LARGE SCALE GENOMIC DNA]</scope>
    <source>
        <strain evidence="1">Lst14</strain>
    </source>
</reference>
<dbReference type="EMBL" id="QKKF02027168">
    <property type="protein sequence ID" value="RZF35997.1"/>
    <property type="molecule type" value="Genomic_DNA"/>
</dbReference>
<keyword evidence="2" id="KW-1185">Reference proteome</keyword>
<dbReference type="STRING" id="195883.A0A482WQZ2"/>
<name>A0A482WQZ2_LAOST</name>
<protein>
    <recommendedName>
        <fullName evidence="3">EF-hand domain-containing protein</fullName>
    </recommendedName>
</protein>
<dbReference type="Proteomes" id="UP000291343">
    <property type="component" value="Unassembled WGS sequence"/>
</dbReference>
<dbReference type="InterPro" id="IPR052603">
    <property type="entry name" value="EFCB6"/>
</dbReference>
<dbReference type="SUPFAM" id="SSF47473">
    <property type="entry name" value="EF-hand"/>
    <property type="match status" value="1"/>
</dbReference>
<accession>A0A482WQZ2</accession>
<dbReference type="PANTHER" id="PTHR20875">
    <property type="entry name" value="EF-HAND CALCIUM-BINDING DOMAIN-CONTAINING PROTEIN 6-RELATED"/>
    <property type="match status" value="1"/>
</dbReference>
<dbReference type="InterPro" id="IPR011992">
    <property type="entry name" value="EF-hand-dom_pair"/>
</dbReference>
<sequence>MERKISSPTRTLQETFLRLQAFVFSHGIRIGEFLKDYDLLNSGRVTETCFLRALEAVGISKTWPSKLFLYPQELKNIVCLYRDPENPGSILWRDFMYDVDTVFCERNLETRPEAIPQTPGVDVMEKVGLSSLWEHRDQNTKNLLEEALTVMRRRAVEIRPLDLRRAFVDYDKWSNYRNKFDRQISETRRNGHVAEHQLQSVLESHDIHLTKKQFWALKQRYTDDLGFYYFPLLRDIGLEIVDEPLFFKFRERKRMLKNREFSSIVENGEKDLVQLLIRIRNKVISERIDLRGQLSQFDYRKNRKIDKNDFHRAFDPKLNLTQPEVNLLFKKFETAPGFADYHLLCSLIEGCLTKEDLGQLQSYRYEIKSPC</sequence>
<evidence type="ECO:0008006" key="3">
    <source>
        <dbReference type="Google" id="ProtNLM"/>
    </source>
</evidence>
<evidence type="ECO:0000313" key="1">
    <source>
        <dbReference type="EMBL" id="RZF35997.1"/>
    </source>
</evidence>
<dbReference type="AlphaFoldDB" id="A0A482WQZ2"/>
<organism evidence="1 2">
    <name type="scientific">Laodelphax striatellus</name>
    <name type="common">Small brown planthopper</name>
    <name type="synonym">Delphax striatella</name>
    <dbReference type="NCBI Taxonomy" id="195883"/>
    <lineage>
        <taxon>Eukaryota</taxon>
        <taxon>Metazoa</taxon>
        <taxon>Ecdysozoa</taxon>
        <taxon>Arthropoda</taxon>
        <taxon>Hexapoda</taxon>
        <taxon>Insecta</taxon>
        <taxon>Pterygota</taxon>
        <taxon>Neoptera</taxon>
        <taxon>Paraneoptera</taxon>
        <taxon>Hemiptera</taxon>
        <taxon>Auchenorrhyncha</taxon>
        <taxon>Fulgoroidea</taxon>
        <taxon>Delphacidae</taxon>
        <taxon>Criomorphinae</taxon>
        <taxon>Laodelphax</taxon>
    </lineage>
</organism>
<gene>
    <name evidence="1" type="ORF">LSTR_LSTR005813</name>
</gene>